<dbReference type="Gene3D" id="1.10.10.10">
    <property type="entry name" value="Winged helix-like DNA-binding domain superfamily/Winged helix DNA-binding domain"/>
    <property type="match status" value="1"/>
</dbReference>
<keyword evidence="4" id="KW-0804">Transcription</keyword>
<reference evidence="6 7" key="2">
    <citation type="journal article" date="2010" name="Stand. Genomic Sci.">
        <title>Complete genome sequence of Sebaldella termitidis type strain (NCTC 11300).</title>
        <authorList>
            <person name="Harmon-Smith M."/>
            <person name="Celia L."/>
            <person name="Chertkov O."/>
            <person name="Lapidus A."/>
            <person name="Copeland A."/>
            <person name="Glavina Del Rio T."/>
            <person name="Nolan M."/>
            <person name="Lucas S."/>
            <person name="Tice H."/>
            <person name="Cheng J.F."/>
            <person name="Han C."/>
            <person name="Detter J.C."/>
            <person name="Bruce D."/>
            <person name="Goodwin L."/>
            <person name="Pitluck S."/>
            <person name="Pati A."/>
            <person name="Liolios K."/>
            <person name="Ivanova N."/>
            <person name="Mavromatis K."/>
            <person name="Mikhailova N."/>
            <person name="Chen A."/>
            <person name="Palaniappan K."/>
            <person name="Land M."/>
            <person name="Hauser L."/>
            <person name="Chang Y.J."/>
            <person name="Jeffries C.D."/>
            <person name="Brettin T."/>
            <person name="Goker M."/>
            <person name="Beck B."/>
            <person name="Bristow J."/>
            <person name="Eisen J.A."/>
            <person name="Markowitz V."/>
            <person name="Hugenholtz P."/>
            <person name="Kyrpides N.C."/>
            <person name="Klenk H.P."/>
            <person name="Chen F."/>
        </authorList>
    </citation>
    <scope>NUCLEOTIDE SEQUENCE [LARGE SCALE GENOMIC DNA]</scope>
    <source>
        <strain evidence="7">ATCC 33386 / NCTC 11300</strain>
    </source>
</reference>
<dbReference type="PROSITE" id="PS50931">
    <property type="entry name" value="HTH_LYSR"/>
    <property type="match status" value="1"/>
</dbReference>
<sequence>MNIRQLEIFLAVCETMSVTETSKRLYLSQPAISKTIRELETDIGILLFDRINGKLHLNEAGKIFRIKADQLMEDFEALKNFDSHSSGKIPLRLGISLTIAMNSLPYAVEQFKIKYPETPLKIYSENVQQVQQRLLNGEIDIAFIEGFESNQGFNTEILSEYSLFLVCSSHSKFAGKEKINRDDLLSLPFLLREKGSTLRDCFDELTHELKADISPVLESINTEVLIKAAQAGMGITVLPEPLAIQYLNDGIFKRLYIDGCKMSTVNYVITLKGKNGNKRYTDIINYFKKAEEQYANFIK</sequence>
<evidence type="ECO:0000256" key="4">
    <source>
        <dbReference type="ARBA" id="ARBA00023163"/>
    </source>
</evidence>
<comment type="similarity">
    <text evidence="1">Belongs to the LysR transcriptional regulatory family.</text>
</comment>
<protein>
    <submittedName>
        <fullName evidence="6">Transcriptional regulator, LysR family</fullName>
    </submittedName>
</protein>
<dbReference type="GO" id="GO:0000976">
    <property type="term" value="F:transcription cis-regulatory region binding"/>
    <property type="evidence" value="ECO:0007669"/>
    <property type="project" value="TreeGrafter"/>
</dbReference>
<evidence type="ECO:0000259" key="5">
    <source>
        <dbReference type="PROSITE" id="PS50931"/>
    </source>
</evidence>
<dbReference type="Pfam" id="PF00126">
    <property type="entry name" value="HTH_1"/>
    <property type="match status" value="1"/>
</dbReference>
<dbReference type="Pfam" id="PF03466">
    <property type="entry name" value="LysR_substrate"/>
    <property type="match status" value="1"/>
</dbReference>
<dbReference type="SUPFAM" id="SSF46785">
    <property type="entry name" value="Winged helix' DNA-binding domain"/>
    <property type="match status" value="1"/>
</dbReference>
<evidence type="ECO:0000256" key="2">
    <source>
        <dbReference type="ARBA" id="ARBA00023015"/>
    </source>
</evidence>
<dbReference type="Gene3D" id="3.40.190.290">
    <property type="match status" value="1"/>
</dbReference>
<proteinExistence type="inferred from homology"/>
<evidence type="ECO:0000256" key="3">
    <source>
        <dbReference type="ARBA" id="ARBA00023125"/>
    </source>
</evidence>
<dbReference type="PANTHER" id="PTHR30126:SF40">
    <property type="entry name" value="HTH-TYPE TRANSCRIPTIONAL REGULATOR GLTR"/>
    <property type="match status" value="1"/>
</dbReference>
<dbReference type="EMBL" id="CP001739">
    <property type="protein sequence ID" value="ACZ10331.1"/>
    <property type="molecule type" value="Genomic_DNA"/>
</dbReference>
<dbReference type="STRING" id="526218.Sterm_3494"/>
<evidence type="ECO:0000256" key="1">
    <source>
        <dbReference type="ARBA" id="ARBA00009437"/>
    </source>
</evidence>
<reference evidence="7" key="1">
    <citation type="submission" date="2009-09" db="EMBL/GenBank/DDBJ databases">
        <title>The complete chromosome of Sebaldella termitidis ATCC 33386.</title>
        <authorList>
            <consortium name="US DOE Joint Genome Institute (JGI-PGF)"/>
            <person name="Lucas S."/>
            <person name="Copeland A."/>
            <person name="Lapidus A."/>
            <person name="Glavina del Rio T."/>
            <person name="Dalin E."/>
            <person name="Tice H."/>
            <person name="Bruce D."/>
            <person name="Goodwin L."/>
            <person name="Pitluck S."/>
            <person name="Kyrpides N."/>
            <person name="Mavromatis K."/>
            <person name="Ivanova N."/>
            <person name="Mikhailova N."/>
            <person name="Sims D."/>
            <person name="Meincke L."/>
            <person name="Brettin T."/>
            <person name="Detter J.C."/>
            <person name="Han C."/>
            <person name="Larimer F."/>
            <person name="Land M."/>
            <person name="Hauser L."/>
            <person name="Markowitz V."/>
            <person name="Cheng J.F."/>
            <person name="Hugenholtz P."/>
            <person name="Woyke T."/>
            <person name="Wu D."/>
            <person name="Eisen J.A."/>
        </authorList>
    </citation>
    <scope>NUCLEOTIDE SEQUENCE [LARGE SCALE GENOMIC DNA]</scope>
    <source>
        <strain evidence="7">ATCC 33386 / NCTC 11300</strain>
    </source>
</reference>
<feature type="domain" description="HTH lysR-type" evidence="5">
    <location>
        <begin position="1"/>
        <end position="58"/>
    </location>
</feature>
<keyword evidence="3" id="KW-0238">DNA-binding</keyword>
<accession>D1AQS1</accession>
<keyword evidence="7" id="KW-1185">Reference proteome</keyword>
<dbReference type="KEGG" id="str:Sterm_3494"/>
<organism evidence="6 7">
    <name type="scientific">Sebaldella termitidis (strain ATCC 33386 / NCTC 11300)</name>
    <dbReference type="NCBI Taxonomy" id="526218"/>
    <lineage>
        <taxon>Bacteria</taxon>
        <taxon>Fusobacteriati</taxon>
        <taxon>Fusobacteriota</taxon>
        <taxon>Fusobacteriia</taxon>
        <taxon>Fusobacteriales</taxon>
        <taxon>Leptotrichiaceae</taxon>
        <taxon>Sebaldella</taxon>
    </lineage>
</organism>
<dbReference type="PANTHER" id="PTHR30126">
    <property type="entry name" value="HTH-TYPE TRANSCRIPTIONAL REGULATOR"/>
    <property type="match status" value="1"/>
</dbReference>
<dbReference type="InterPro" id="IPR036390">
    <property type="entry name" value="WH_DNA-bd_sf"/>
</dbReference>
<evidence type="ECO:0000313" key="7">
    <source>
        <dbReference type="Proteomes" id="UP000000845"/>
    </source>
</evidence>
<dbReference type="InterPro" id="IPR036388">
    <property type="entry name" value="WH-like_DNA-bd_sf"/>
</dbReference>
<gene>
    <name evidence="6" type="ordered locus">Sterm_3494</name>
</gene>
<dbReference type="InterPro" id="IPR005119">
    <property type="entry name" value="LysR_subst-bd"/>
</dbReference>
<dbReference type="RefSeq" id="WP_012862913.1">
    <property type="nucleotide sequence ID" value="NC_013517.1"/>
</dbReference>
<dbReference type="GO" id="GO:0003700">
    <property type="term" value="F:DNA-binding transcription factor activity"/>
    <property type="evidence" value="ECO:0007669"/>
    <property type="project" value="InterPro"/>
</dbReference>
<name>D1AQS1_SEBTE</name>
<keyword evidence="2" id="KW-0805">Transcription regulation</keyword>
<dbReference type="AlphaFoldDB" id="D1AQS1"/>
<dbReference type="PRINTS" id="PR00039">
    <property type="entry name" value="HTHLYSR"/>
</dbReference>
<dbReference type="eggNOG" id="COG0583">
    <property type="taxonomic scope" value="Bacteria"/>
</dbReference>
<evidence type="ECO:0000313" key="6">
    <source>
        <dbReference type="EMBL" id="ACZ10331.1"/>
    </source>
</evidence>
<dbReference type="HOGENOM" id="CLU_039613_6_1_0"/>
<dbReference type="SUPFAM" id="SSF53850">
    <property type="entry name" value="Periplasmic binding protein-like II"/>
    <property type="match status" value="1"/>
</dbReference>
<dbReference type="Proteomes" id="UP000000845">
    <property type="component" value="Chromosome"/>
</dbReference>
<dbReference type="InterPro" id="IPR000847">
    <property type="entry name" value="LysR_HTH_N"/>
</dbReference>